<dbReference type="SUPFAM" id="SSF48403">
    <property type="entry name" value="Ankyrin repeat"/>
    <property type="match status" value="2"/>
</dbReference>
<feature type="chain" id="PRO_5045787659" evidence="4">
    <location>
        <begin position="22"/>
        <end position="497"/>
    </location>
</feature>
<feature type="repeat" description="ANK" evidence="3">
    <location>
        <begin position="440"/>
        <end position="473"/>
    </location>
</feature>
<sequence>MFKSIYKLVLVLLFLTVSIQAQESNIFLQRDYWKTNPSIAEVEQKITEGNSVTALNRYGFDAVVYAILEKAPNEVIKHLLTKEGNGVNKLTHDKRTYIFWAAYKNNVPLMKHLIAKNARMDLKDSHQYSPLTFAAATGQTNTEIYDLCIENGIDIKNDVDEKGANALLLLIGHLKNLDLINYFTSKDLSIKSTDINGNGAFNYVAKKGNKKLLEILIKKGFKYKNLNKNGENPILLATKGSRKGYNSLEFFKYLEGLGINPNITSKDGKTPLHNIAYGNKNIATFNYFLNKGVNVNQVDKSGNTPLINAAGRNSLDIIKLLSSKTSDINLQNKKGVSALSAAVERNSFEVVDYLISNNADVNTKDTKGNSLGYYLVNSYSLKKAEEFKKKLNLLKEKGVNLKATQNNNNSLLHVAIDKNSIQLLKEVQKLGIDINAKNKDGLTALHKAIMQAKDTNTIKYLLNAGADKSITTNFGESVHDLAKENELLKNEDIVFLK</sequence>
<evidence type="ECO:0000313" key="6">
    <source>
        <dbReference type="Proteomes" id="UP001497602"/>
    </source>
</evidence>
<reference evidence="5 6" key="1">
    <citation type="submission" date="2024-05" db="EMBL/GenBank/DDBJ databases">
        <authorList>
            <person name="Duchaud E."/>
        </authorList>
    </citation>
    <scope>NUCLEOTIDE SEQUENCE [LARGE SCALE GENOMIC DNA]</scope>
    <source>
        <strain evidence="5">Ena-SAMPLE-TAB-13-05-2024-13:56:06:370-140305</strain>
    </source>
</reference>
<dbReference type="InterPro" id="IPR002110">
    <property type="entry name" value="Ankyrin_rpt"/>
</dbReference>
<evidence type="ECO:0000256" key="3">
    <source>
        <dbReference type="PROSITE-ProRule" id="PRU00023"/>
    </source>
</evidence>
<accession>A0ABM9PL27</accession>
<organism evidence="5 6">
    <name type="scientific">Tenacibaculum vairaonense</name>
    <dbReference type="NCBI Taxonomy" id="3137860"/>
    <lineage>
        <taxon>Bacteria</taxon>
        <taxon>Pseudomonadati</taxon>
        <taxon>Bacteroidota</taxon>
        <taxon>Flavobacteriia</taxon>
        <taxon>Flavobacteriales</taxon>
        <taxon>Flavobacteriaceae</taxon>
        <taxon>Tenacibaculum</taxon>
    </lineage>
</organism>
<dbReference type="SMART" id="SM00248">
    <property type="entry name" value="ANK"/>
    <property type="match status" value="11"/>
</dbReference>
<dbReference type="RefSeq" id="WP_348738158.1">
    <property type="nucleotide sequence ID" value="NZ_CAXJRC010000013.1"/>
</dbReference>
<dbReference type="PROSITE" id="PS50088">
    <property type="entry name" value="ANK_REPEAT"/>
    <property type="match status" value="5"/>
</dbReference>
<dbReference type="EMBL" id="CAXJRC010000013">
    <property type="protein sequence ID" value="CAL2106385.1"/>
    <property type="molecule type" value="Genomic_DNA"/>
</dbReference>
<dbReference type="Gene3D" id="1.25.40.20">
    <property type="entry name" value="Ankyrin repeat-containing domain"/>
    <property type="match status" value="2"/>
</dbReference>
<evidence type="ECO:0000256" key="4">
    <source>
        <dbReference type="SAM" id="SignalP"/>
    </source>
</evidence>
<keyword evidence="6" id="KW-1185">Reference proteome</keyword>
<dbReference type="PANTHER" id="PTHR24198">
    <property type="entry name" value="ANKYRIN REPEAT AND PROTEIN KINASE DOMAIN-CONTAINING PROTEIN"/>
    <property type="match status" value="1"/>
</dbReference>
<protein>
    <submittedName>
        <fullName evidence="5">Ankyrin repeat-containing protein</fullName>
    </submittedName>
</protein>
<dbReference type="PANTHER" id="PTHR24198:SF165">
    <property type="entry name" value="ANKYRIN REPEAT-CONTAINING PROTEIN-RELATED"/>
    <property type="match status" value="1"/>
</dbReference>
<evidence type="ECO:0000256" key="1">
    <source>
        <dbReference type="ARBA" id="ARBA00022737"/>
    </source>
</evidence>
<feature type="repeat" description="ANK" evidence="3">
    <location>
        <begin position="301"/>
        <end position="333"/>
    </location>
</feature>
<comment type="caution">
    <text evidence="5">The sequence shown here is derived from an EMBL/GenBank/DDBJ whole genome shotgun (WGS) entry which is preliminary data.</text>
</comment>
<dbReference type="Pfam" id="PF12796">
    <property type="entry name" value="Ank_2"/>
    <property type="match status" value="3"/>
</dbReference>
<gene>
    <name evidence="5" type="ORF">T190115A13A_210039</name>
</gene>
<keyword evidence="2 3" id="KW-0040">ANK repeat</keyword>
<evidence type="ECO:0000313" key="5">
    <source>
        <dbReference type="EMBL" id="CAL2106385.1"/>
    </source>
</evidence>
<proteinExistence type="predicted"/>
<dbReference type="Proteomes" id="UP001497602">
    <property type="component" value="Unassembled WGS sequence"/>
</dbReference>
<name>A0ABM9PL27_9FLAO</name>
<dbReference type="InterPro" id="IPR036770">
    <property type="entry name" value="Ankyrin_rpt-contain_sf"/>
</dbReference>
<keyword evidence="4" id="KW-0732">Signal</keyword>
<feature type="repeat" description="ANK" evidence="3">
    <location>
        <begin position="407"/>
        <end position="439"/>
    </location>
</feature>
<dbReference type="PROSITE" id="PS50297">
    <property type="entry name" value="ANK_REP_REGION"/>
    <property type="match status" value="3"/>
</dbReference>
<keyword evidence="1" id="KW-0677">Repeat</keyword>
<feature type="signal peptide" evidence="4">
    <location>
        <begin position="1"/>
        <end position="21"/>
    </location>
</feature>
<evidence type="ECO:0000256" key="2">
    <source>
        <dbReference type="ARBA" id="ARBA00023043"/>
    </source>
</evidence>
<feature type="repeat" description="ANK" evidence="3">
    <location>
        <begin position="334"/>
        <end position="366"/>
    </location>
</feature>
<feature type="repeat" description="ANK" evidence="3">
    <location>
        <begin position="267"/>
        <end position="300"/>
    </location>
</feature>